<dbReference type="InterPro" id="IPR006847">
    <property type="entry name" value="IF2_N"/>
</dbReference>
<dbReference type="PROSITE" id="PS51722">
    <property type="entry name" value="G_TR_2"/>
    <property type="match status" value="1"/>
</dbReference>
<dbReference type="NCBIfam" id="TIGR00487">
    <property type="entry name" value="IF-2"/>
    <property type="match status" value="1"/>
</dbReference>
<dbReference type="InterPro" id="IPR005225">
    <property type="entry name" value="Small_GTP-bd"/>
</dbReference>
<dbReference type="CDD" id="cd03702">
    <property type="entry name" value="IF2_mtIF2_II"/>
    <property type="match status" value="1"/>
</dbReference>
<feature type="domain" description="Tr-type G" evidence="10">
    <location>
        <begin position="169"/>
        <end position="337"/>
    </location>
</feature>
<dbReference type="GO" id="GO:0003743">
    <property type="term" value="F:translation initiation factor activity"/>
    <property type="evidence" value="ECO:0007669"/>
    <property type="project" value="UniProtKB-UniRule"/>
</dbReference>
<dbReference type="GO" id="GO:0003924">
    <property type="term" value="F:GTPase activity"/>
    <property type="evidence" value="ECO:0007669"/>
    <property type="project" value="UniProtKB-UniRule"/>
</dbReference>
<dbReference type="CDD" id="cd01887">
    <property type="entry name" value="IF2_eIF5B"/>
    <property type="match status" value="1"/>
</dbReference>
<dbReference type="SUPFAM" id="SSF52540">
    <property type="entry name" value="P-loop containing nucleoside triphosphate hydrolases"/>
    <property type="match status" value="1"/>
</dbReference>
<dbReference type="InterPro" id="IPR015760">
    <property type="entry name" value="TIF_IF2"/>
</dbReference>
<comment type="caution">
    <text evidence="11">The sequence shown here is derived from an EMBL/GenBank/DDBJ whole genome shotgun (WGS) entry which is preliminary data.</text>
</comment>
<evidence type="ECO:0000256" key="4">
    <source>
        <dbReference type="ARBA" id="ARBA00022741"/>
    </source>
</evidence>
<feature type="binding site" evidence="7">
    <location>
        <begin position="278"/>
        <end position="281"/>
    </location>
    <ligand>
        <name>GTP</name>
        <dbReference type="ChEBI" id="CHEBI:37565"/>
    </ligand>
</feature>
<dbReference type="InterPro" id="IPR036925">
    <property type="entry name" value="TIF_IF2_dom3_sf"/>
</dbReference>
<evidence type="ECO:0000313" key="12">
    <source>
        <dbReference type="Proteomes" id="UP000176532"/>
    </source>
</evidence>
<evidence type="ECO:0000256" key="7">
    <source>
        <dbReference type="HAMAP-Rule" id="MF_00100"/>
    </source>
</evidence>
<dbReference type="AlphaFoldDB" id="A0A1F6M8N5"/>
<dbReference type="Proteomes" id="UP000176532">
    <property type="component" value="Unassembled WGS sequence"/>
</dbReference>
<name>A0A1F6M8N5_9BACT</name>
<evidence type="ECO:0000256" key="5">
    <source>
        <dbReference type="ARBA" id="ARBA00022917"/>
    </source>
</evidence>
<evidence type="ECO:0000256" key="8">
    <source>
        <dbReference type="RuleBase" id="RU000644"/>
    </source>
</evidence>
<accession>A0A1F6M8N5</accession>
<keyword evidence="3 7" id="KW-0396">Initiation factor</keyword>
<keyword evidence="4 7" id="KW-0547">Nucleotide-binding</keyword>
<feature type="region of interest" description="G-domain" evidence="7">
    <location>
        <begin position="172"/>
        <end position="320"/>
    </location>
</feature>
<keyword evidence="9" id="KW-0175">Coiled coil</keyword>
<dbReference type="InterPro" id="IPR053905">
    <property type="entry name" value="EF-G-like_DII"/>
</dbReference>
<evidence type="ECO:0000256" key="1">
    <source>
        <dbReference type="ARBA" id="ARBA00007733"/>
    </source>
</evidence>
<sequence length="671" mass="73292">MNVSELSRRLRVNIKELYEVLPNYGYDIGRRAVKVDDKIAESIIREWRRMYADWKDKQRRAKEQQRIAEKEARKAEGKTATLPAVVTVRDFAAALGLPVTTIISELMKNGILASLNERIDFETATVIAEDLGFAVQLEAGAAPEAELSTSQVTEMKQQLDSELQENLVARAPVIVVMGHVDHGKTKLLDTIRTTDVVASESGGITQHIGAYQVIKNNRPITFIDTPGHEAFTVMRSRGARIADIAILVVAADDGVMPQTVEAIKIIQAAKIPMVVALNKMDKEGVNIDKAKTELSNQNVLIEEWGGSIPLVPISAKSGMGVDKLLETLLLVADVEADKIRANPLRPAIGTIIESHVDKGEGPVATLLVQGGTLHKNDPLAVNSEIYGTVRAMKDHRGAFVEAAPPSTPVKILGFKYAPEVGDIFDVSKAAEATKVKKTRTSGIVAAPVTQQQAAEEGEETTDKKIWFNVFVKADVLGSLEAIIQTLEKYQTDEVGAKIIGKGLGNFTEADIQRAESSNAVILGFHVVPMPNVQILANNKHVEIHLFKVIYDLFHLVEQRLNDLVPAEIIVTEHGTFKTLAIFRTDKKAQVVGGRVDQGKIPNGSLARVYRNREYVADGKIVGTQLGKVDVKEIPAGHECGIKFEGKAPLEVGDVLEAYSREERKKKATFGT</sequence>
<dbReference type="Gene3D" id="3.40.50.10050">
    <property type="entry name" value="Translation initiation factor IF- 2, domain 3"/>
    <property type="match status" value="1"/>
</dbReference>
<dbReference type="Gene3D" id="2.40.30.10">
    <property type="entry name" value="Translation factors"/>
    <property type="match status" value="2"/>
</dbReference>
<dbReference type="InterPro" id="IPR023115">
    <property type="entry name" value="TIF_IF2_dom3"/>
</dbReference>
<proteinExistence type="inferred from homology"/>
<dbReference type="PANTHER" id="PTHR43381:SF5">
    <property type="entry name" value="TR-TYPE G DOMAIN-CONTAINING PROTEIN"/>
    <property type="match status" value="1"/>
</dbReference>
<dbReference type="GO" id="GO:0005525">
    <property type="term" value="F:GTP binding"/>
    <property type="evidence" value="ECO:0007669"/>
    <property type="project" value="UniProtKB-KW"/>
</dbReference>
<gene>
    <name evidence="7" type="primary">infB</name>
    <name evidence="11" type="ORF">A3C15_00770</name>
</gene>
<organism evidence="11 12">
    <name type="scientific">Candidatus Magasanikbacteria bacterium RIFCSPHIGHO2_02_FULL_50_9b</name>
    <dbReference type="NCBI Taxonomy" id="1798682"/>
    <lineage>
        <taxon>Bacteria</taxon>
        <taxon>Candidatus Magasanikiibacteriota</taxon>
    </lineage>
</organism>
<evidence type="ECO:0000256" key="3">
    <source>
        <dbReference type="ARBA" id="ARBA00022540"/>
    </source>
</evidence>
<comment type="subcellular location">
    <subcellularLocation>
        <location evidence="7">Cytoplasm</location>
    </subcellularLocation>
</comment>
<dbReference type="Pfam" id="PF00009">
    <property type="entry name" value="GTP_EFTU"/>
    <property type="match status" value="1"/>
</dbReference>
<comment type="function">
    <text evidence="7 8">One of the essential components for the initiation of protein synthesis. Protects formylmethionyl-tRNA from spontaneous hydrolysis and promotes its binding to the 30S ribosomal subunits. Also involved in the hydrolysis of GTP during the formation of the 70S ribosomal complex.</text>
</comment>
<evidence type="ECO:0000256" key="6">
    <source>
        <dbReference type="ARBA" id="ARBA00023134"/>
    </source>
</evidence>
<dbReference type="InterPro" id="IPR000795">
    <property type="entry name" value="T_Tr_GTP-bd_dom"/>
</dbReference>
<feature type="binding site" evidence="7">
    <location>
        <begin position="224"/>
        <end position="228"/>
    </location>
    <ligand>
        <name>GTP</name>
        <dbReference type="ChEBI" id="CHEBI:37565"/>
    </ligand>
</feature>
<dbReference type="HAMAP" id="MF_00100_B">
    <property type="entry name" value="IF_2_B"/>
    <property type="match status" value="1"/>
</dbReference>
<dbReference type="SUPFAM" id="SSF52156">
    <property type="entry name" value="Initiation factor IF2/eIF5b, domain 3"/>
    <property type="match status" value="1"/>
</dbReference>
<evidence type="ECO:0000256" key="2">
    <source>
        <dbReference type="ARBA" id="ARBA00020675"/>
    </source>
</evidence>
<dbReference type="InterPro" id="IPR027417">
    <property type="entry name" value="P-loop_NTPase"/>
</dbReference>
<keyword evidence="5 7" id="KW-0648">Protein biosynthesis</keyword>
<dbReference type="FunFam" id="3.40.50.10050:FF:000001">
    <property type="entry name" value="Translation initiation factor IF-2"/>
    <property type="match status" value="1"/>
</dbReference>
<comment type="similarity">
    <text evidence="1 7 8">Belongs to the TRAFAC class translation factor GTPase superfamily. Classic translation factor GTPase family. IF-2 subfamily.</text>
</comment>
<dbReference type="Gene3D" id="3.40.50.300">
    <property type="entry name" value="P-loop containing nucleotide triphosphate hydrolases"/>
    <property type="match status" value="1"/>
</dbReference>
<reference evidence="11 12" key="1">
    <citation type="journal article" date="2016" name="Nat. Commun.">
        <title>Thousands of microbial genomes shed light on interconnected biogeochemical processes in an aquifer system.</title>
        <authorList>
            <person name="Anantharaman K."/>
            <person name="Brown C.T."/>
            <person name="Hug L.A."/>
            <person name="Sharon I."/>
            <person name="Castelle C.J."/>
            <person name="Probst A.J."/>
            <person name="Thomas B.C."/>
            <person name="Singh A."/>
            <person name="Wilkins M.J."/>
            <person name="Karaoz U."/>
            <person name="Brodie E.L."/>
            <person name="Williams K.H."/>
            <person name="Hubbard S.S."/>
            <person name="Banfield J.F."/>
        </authorList>
    </citation>
    <scope>NUCLEOTIDE SEQUENCE [LARGE SCALE GENOMIC DNA]</scope>
</reference>
<feature type="coiled-coil region" evidence="9">
    <location>
        <begin position="44"/>
        <end position="78"/>
    </location>
</feature>
<dbReference type="PANTHER" id="PTHR43381">
    <property type="entry name" value="TRANSLATION INITIATION FACTOR IF-2-RELATED"/>
    <property type="match status" value="1"/>
</dbReference>
<dbReference type="EMBL" id="MFQD01000023">
    <property type="protein sequence ID" value="OGH67986.1"/>
    <property type="molecule type" value="Genomic_DNA"/>
</dbReference>
<dbReference type="STRING" id="1798682.A3C15_00770"/>
<evidence type="ECO:0000259" key="10">
    <source>
        <dbReference type="PROSITE" id="PS51722"/>
    </source>
</evidence>
<dbReference type="SUPFAM" id="SSF50447">
    <property type="entry name" value="Translation proteins"/>
    <property type="match status" value="2"/>
</dbReference>
<dbReference type="FunFam" id="3.40.50.300:FF:000019">
    <property type="entry name" value="Translation initiation factor IF-2"/>
    <property type="match status" value="1"/>
</dbReference>
<dbReference type="InterPro" id="IPR009000">
    <property type="entry name" value="Transl_B-barrel_sf"/>
</dbReference>
<evidence type="ECO:0000313" key="11">
    <source>
        <dbReference type="EMBL" id="OGH67986.1"/>
    </source>
</evidence>
<dbReference type="Pfam" id="PF04760">
    <property type="entry name" value="IF2_N"/>
    <property type="match status" value="1"/>
</dbReference>
<dbReference type="Pfam" id="PF11987">
    <property type="entry name" value="IF-2"/>
    <property type="match status" value="1"/>
</dbReference>
<dbReference type="Pfam" id="PF22042">
    <property type="entry name" value="EF-G_D2"/>
    <property type="match status" value="1"/>
</dbReference>
<keyword evidence="6 7" id="KW-0342">GTP-binding</keyword>
<evidence type="ECO:0000256" key="9">
    <source>
        <dbReference type="SAM" id="Coils"/>
    </source>
</evidence>
<protein>
    <recommendedName>
        <fullName evidence="2 7">Translation initiation factor IF-2</fullName>
    </recommendedName>
</protein>
<keyword evidence="7" id="KW-0963">Cytoplasm</keyword>
<feature type="binding site" evidence="7">
    <location>
        <begin position="178"/>
        <end position="185"/>
    </location>
    <ligand>
        <name>GTP</name>
        <dbReference type="ChEBI" id="CHEBI:37565"/>
    </ligand>
</feature>
<dbReference type="NCBIfam" id="TIGR00231">
    <property type="entry name" value="small_GTP"/>
    <property type="match status" value="1"/>
</dbReference>
<dbReference type="InterPro" id="IPR044145">
    <property type="entry name" value="IF2_II"/>
</dbReference>
<dbReference type="InterPro" id="IPR000178">
    <property type="entry name" value="TF_IF2_bacterial-like"/>
</dbReference>
<dbReference type="GO" id="GO:0005737">
    <property type="term" value="C:cytoplasm"/>
    <property type="evidence" value="ECO:0007669"/>
    <property type="project" value="UniProtKB-SubCell"/>
</dbReference>